<keyword evidence="4" id="KW-0804">Transcription</keyword>
<dbReference type="InterPro" id="IPR001471">
    <property type="entry name" value="AP2/ERF_dom"/>
</dbReference>
<dbReference type="PANTHER" id="PTHR31194">
    <property type="entry name" value="SHN SHINE , DNA BINDING / TRANSCRIPTION FACTOR"/>
    <property type="match status" value="1"/>
</dbReference>
<keyword evidence="3" id="KW-0238">DNA-binding</keyword>
<evidence type="ECO:0000313" key="8">
    <source>
        <dbReference type="EMBL" id="KAK7282622.1"/>
    </source>
</evidence>
<dbReference type="AlphaFoldDB" id="A0AAN9IM79"/>
<evidence type="ECO:0000256" key="4">
    <source>
        <dbReference type="ARBA" id="ARBA00023163"/>
    </source>
</evidence>
<proteinExistence type="predicted"/>
<evidence type="ECO:0000256" key="6">
    <source>
        <dbReference type="SAM" id="MobiDB-lite"/>
    </source>
</evidence>
<dbReference type="GO" id="GO:0003677">
    <property type="term" value="F:DNA binding"/>
    <property type="evidence" value="ECO:0007669"/>
    <property type="project" value="UniProtKB-KW"/>
</dbReference>
<dbReference type="CDD" id="cd00018">
    <property type="entry name" value="AP2"/>
    <property type="match status" value="1"/>
</dbReference>
<dbReference type="EMBL" id="JAYWIO010000002">
    <property type="protein sequence ID" value="KAK7282622.1"/>
    <property type="molecule type" value="Genomic_DNA"/>
</dbReference>
<reference evidence="8 9" key="1">
    <citation type="submission" date="2024-01" db="EMBL/GenBank/DDBJ databases">
        <title>The genomes of 5 underutilized Papilionoideae crops provide insights into root nodulation and disease resistanc.</title>
        <authorList>
            <person name="Yuan L."/>
        </authorList>
    </citation>
    <scope>NUCLEOTIDE SEQUENCE [LARGE SCALE GENOMIC DNA]</scope>
    <source>
        <strain evidence="8">ZHUSHIDOU_FW_LH</strain>
        <tissue evidence="8">Leaf</tissue>
    </source>
</reference>
<dbReference type="Gene3D" id="3.30.730.10">
    <property type="entry name" value="AP2/ERF domain"/>
    <property type="match status" value="1"/>
</dbReference>
<dbReference type="Proteomes" id="UP001372338">
    <property type="component" value="Unassembled WGS sequence"/>
</dbReference>
<evidence type="ECO:0000256" key="2">
    <source>
        <dbReference type="ARBA" id="ARBA00023015"/>
    </source>
</evidence>
<dbReference type="SMART" id="SM00380">
    <property type="entry name" value="AP2"/>
    <property type="match status" value="1"/>
</dbReference>
<dbReference type="FunFam" id="3.30.730.10:FF:000001">
    <property type="entry name" value="Ethylene-responsive transcription factor 2"/>
    <property type="match status" value="1"/>
</dbReference>
<dbReference type="PANTHER" id="PTHR31194:SF202">
    <property type="entry name" value="ETHYLENE-RESPONSIVE TRANSCRIPTION FACTOR ERF070"/>
    <property type="match status" value="1"/>
</dbReference>
<feature type="region of interest" description="Disordered" evidence="6">
    <location>
        <begin position="1"/>
        <end position="69"/>
    </location>
</feature>
<keyword evidence="5" id="KW-0539">Nucleus</keyword>
<organism evidence="8 9">
    <name type="scientific">Crotalaria pallida</name>
    <name type="common">Smooth rattlebox</name>
    <name type="synonym">Crotalaria striata</name>
    <dbReference type="NCBI Taxonomy" id="3830"/>
    <lineage>
        <taxon>Eukaryota</taxon>
        <taxon>Viridiplantae</taxon>
        <taxon>Streptophyta</taxon>
        <taxon>Embryophyta</taxon>
        <taxon>Tracheophyta</taxon>
        <taxon>Spermatophyta</taxon>
        <taxon>Magnoliopsida</taxon>
        <taxon>eudicotyledons</taxon>
        <taxon>Gunneridae</taxon>
        <taxon>Pentapetalae</taxon>
        <taxon>rosids</taxon>
        <taxon>fabids</taxon>
        <taxon>Fabales</taxon>
        <taxon>Fabaceae</taxon>
        <taxon>Papilionoideae</taxon>
        <taxon>50 kb inversion clade</taxon>
        <taxon>genistoids sensu lato</taxon>
        <taxon>core genistoids</taxon>
        <taxon>Crotalarieae</taxon>
        <taxon>Crotalaria</taxon>
    </lineage>
</organism>
<dbReference type="PROSITE" id="PS51032">
    <property type="entry name" value="AP2_ERF"/>
    <property type="match status" value="1"/>
</dbReference>
<feature type="compositionally biased region" description="Polar residues" evidence="6">
    <location>
        <begin position="231"/>
        <end position="243"/>
    </location>
</feature>
<dbReference type="InterPro" id="IPR016177">
    <property type="entry name" value="DNA-bd_dom_sf"/>
</dbReference>
<comment type="subcellular location">
    <subcellularLocation>
        <location evidence="1">Nucleus</location>
    </subcellularLocation>
</comment>
<comment type="caution">
    <text evidence="8">The sequence shown here is derived from an EMBL/GenBank/DDBJ whole genome shotgun (WGS) entry which is preliminary data.</text>
</comment>
<dbReference type="PRINTS" id="PR00367">
    <property type="entry name" value="ETHRSPELEMNT"/>
</dbReference>
<evidence type="ECO:0000313" key="9">
    <source>
        <dbReference type="Proteomes" id="UP001372338"/>
    </source>
</evidence>
<sequence length="388" mass="43660">MEKSSILCKYTVHESVTKKLTKPKKASSGDRSHGHSNHAEPIVPRVVRISVTDPDATDSSSDEEGGEFFNNRKRMKRYINRIDIETAATKKSASSLSRKRPAAGHSNLRRSAQPKPSTVSTTTKKFRGVRQRPWGKWAAEIRDPVQRVRVWLGTFDTAEEAAMVYDNAAIKLRGPDALTNFLTPPPKAPVAAVKTEMKVVVVNAEASGSSYDDSSDDRCLNNLSSPTSVLQFRSSNEEATTTDESSHQKGEKMEAVVEEEDAFLRECEGETSLFDETGEFLQLEMPMPPWDDDVLNFEAPSQCYFDDVLFEQQQEEEQQQMMMLCETTKPVLSDDDFSENNLTLVDEFFDFDKACSPSSFCQVDEQEEEEEEDFFRDILSASDQLVVL</sequence>
<feature type="compositionally biased region" description="Low complexity" evidence="6">
    <location>
        <begin position="114"/>
        <end position="123"/>
    </location>
</feature>
<dbReference type="SUPFAM" id="SSF54171">
    <property type="entry name" value="DNA-binding domain"/>
    <property type="match status" value="1"/>
</dbReference>
<feature type="domain" description="AP2/ERF" evidence="7">
    <location>
        <begin position="125"/>
        <end position="182"/>
    </location>
</feature>
<keyword evidence="9" id="KW-1185">Reference proteome</keyword>
<keyword evidence="2" id="KW-0805">Transcription regulation</keyword>
<evidence type="ECO:0000256" key="5">
    <source>
        <dbReference type="ARBA" id="ARBA00023242"/>
    </source>
</evidence>
<dbReference type="GO" id="GO:0005634">
    <property type="term" value="C:nucleus"/>
    <property type="evidence" value="ECO:0007669"/>
    <property type="project" value="UniProtKB-SubCell"/>
</dbReference>
<name>A0AAN9IM79_CROPI</name>
<evidence type="ECO:0000256" key="1">
    <source>
        <dbReference type="ARBA" id="ARBA00004123"/>
    </source>
</evidence>
<dbReference type="Pfam" id="PF00847">
    <property type="entry name" value="AP2"/>
    <property type="match status" value="1"/>
</dbReference>
<evidence type="ECO:0000256" key="3">
    <source>
        <dbReference type="ARBA" id="ARBA00023125"/>
    </source>
</evidence>
<feature type="region of interest" description="Disordered" evidence="6">
    <location>
        <begin position="89"/>
        <end position="126"/>
    </location>
</feature>
<accession>A0AAN9IM79</accession>
<gene>
    <name evidence="8" type="ORF">RIF29_11544</name>
</gene>
<feature type="region of interest" description="Disordered" evidence="6">
    <location>
        <begin position="231"/>
        <end position="252"/>
    </location>
</feature>
<evidence type="ECO:0000259" key="7">
    <source>
        <dbReference type="PROSITE" id="PS51032"/>
    </source>
</evidence>
<dbReference type="GO" id="GO:0003700">
    <property type="term" value="F:DNA-binding transcription factor activity"/>
    <property type="evidence" value="ECO:0007669"/>
    <property type="project" value="InterPro"/>
</dbReference>
<protein>
    <recommendedName>
        <fullName evidence="7">AP2/ERF domain-containing protein</fullName>
    </recommendedName>
</protein>
<dbReference type="InterPro" id="IPR036955">
    <property type="entry name" value="AP2/ERF_dom_sf"/>
</dbReference>
<dbReference type="InterPro" id="IPR050913">
    <property type="entry name" value="AP2/ERF_ERF"/>
</dbReference>